<dbReference type="Proteomes" id="UP000078368">
    <property type="component" value="Unassembled WGS sequence"/>
</dbReference>
<dbReference type="InterPro" id="IPR006963">
    <property type="entry name" value="Mopterin_OxRdtase_4Fe-4S_dom"/>
</dbReference>
<dbReference type="PROSITE" id="PS00643">
    <property type="entry name" value="COMPLEX1_75K_3"/>
    <property type="match status" value="1"/>
</dbReference>
<dbReference type="Pfam" id="PF22151">
    <property type="entry name" value="Fer4_NDSU1"/>
    <property type="match status" value="1"/>
</dbReference>
<proteinExistence type="inferred from homology"/>
<dbReference type="GO" id="GO:0046872">
    <property type="term" value="F:metal ion binding"/>
    <property type="evidence" value="ECO:0007669"/>
    <property type="project" value="UniProtKB-KW"/>
</dbReference>
<dbReference type="GO" id="GO:0042773">
    <property type="term" value="P:ATP synthesis coupled electron transport"/>
    <property type="evidence" value="ECO:0007669"/>
    <property type="project" value="InterPro"/>
</dbReference>
<dbReference type="InterPro" id="IPR000283">
    <property type="entry name" value="NADH_UbQ_OxRdtase_75kDa_su_CS"/>
</dbReference>
<dbReference type="PROSITE" id="PS51839">
    <property type="entry name" value="4FE4S_HC3"/>
    <property type="match status" value="1"/>
</dbReference>
<sequence length="858" mass="89429">MTANDSLVNVTIDGKDVEVPAGTLIIRAAEKIGVRIPRFCDHPLLKPAGACRQCLVEVARPGRDGVVAKGPKPVPSCAEAVTPGMEVYTQHTSEVAAKAQRGIIEFLLVNHPLDCPICDKGGECPLQNQALSDGRAESRFVDVKRTYPKPVQVTSEILLDRDRCILCQRCTRFQSQIAGDPFIALQGRGGGSPGFEVHSLNGSQIGGFDARVLNFSDSDGGCAEPAPGDYVGSYGSYGPAEGFAAGPMEPAETDESGRPFSSYFSGNIIQICPVGALTSSAYRFRSRPFDLVSVPGVTEHDASGSAIRVDYRRGEVLRRLAWEDPEVNEDWITDKDRFAFRWQSGPDRLTHPLVRDASGELAATSWEDALDVAARGLAAAKAHGGVGVLAGGRLTMEDAYAYSKFARTVLGTNDIDFRTRPASPEEDAFLGFVVAGSGRGVTYGDLEKAGHVLAVGFEAEEECGSVFLRLRKAVLAKTTSVSVVAPYATAGSAKMNANLIPAVPGTEAAILDGLDAGDPVYDGLADGGIILVGERAAESEGALSAARRLADRSGARLAWIPRRAGDRGAVEMGAVGGLLPGGRPVADPQARAEVEEAWGAKIPSMPGRSAESILLSVHSGALGGLLLGGVEVGDLPGDAISSIESAGFVVQLEVRATATTALADVVLPVAPPVEKGGSFVNWEGRIRPFGQALTSVERPDRIVLNDLAAEFGVDLGLDTLADAVAQIRGFKPWNGPRMAPPHAFPEGGAEPPAPGTAVLASWNLLIGEGALLSNEPHLAGTARRPAAVMSEATARAAGAAPGGRVIVQGTIGRVTLPVVTLPMPDGVVWIPQNSAGCKIASLGVRPGDAVTVAAEVSK</sequence>
<dbReference type="InterPro" id="IPR009010">
    <property type="entry name" value="Asp_de-COase-like_dom_sf"/>
</dbReference>
<comment type="cofactor">
    <cofactor evidence="1">
        <name>[4Fe-4S] cluster</name>
        <dbReference type="ChEBI" id="CHEBI:49883"/>
    </cofactor>
</comment>
<evidence type="ECO:0000256" key="1">
    <source>
        <dbReference type="ARBA" id="ARBA00001966"/>
    </source>
</evidence>
<keyword evidence="15" id="KW-1185">Reference proteome</keyword>
<dbReference type="PANTHER" id="PTHR43105:SF12">
    <property type="entry name" value="NADH-QUINONE OXIDOREDUCTASE SUBUNIT G"/>
    <property type="match status" value="1"/>
</dbReference>
<dbReference type="InterPro" id="IPR019574">
    <property type="entry name" value="NADH_UbQ_OxRdtase_Gsu_4Fe4S-bd"/>
</dbReference>
<dbReference type="PANTHER" id="PTHR43105">
    <property type="entry name" value="RESPIRATORY NITRATE REDUCTASE"/>
    <property type="match status" value="1"/>
</dbReference>
<evidence type="ECO:0000256" key="7">
    <source>
        <dbReference type="ARBA" id="ARBA00023004"/>
    </source>
</evidence>
<dbReference type="Gene3D" id="3.40.50.740">
    <property type="match status" value="2"/>
</dbReference>
<evidence type="ECO:0000259" key="12">
    <source>
        <dbReference type="PROSITE" id="PS51669"/>
    </source>
</evidence>
<dbReference type="GO" id="GO:0051539">
    <property type="term" value="F:4 iron, 4 sulfur cluster binding"/>
    <property type="evidence" value="ECO:0007669"/>
    <property type="project" value="UniProtKB-KW"/>
</dbReference>
<dbReference type="PROSITE" id="PS51085">
    <property type="entry name" value="2FE2S_FER_2"/>
    <property type="match status" value="1"/>
</dbReference>
<feature type="domain" description="2Fe-2S ferredoxin-type" evidence="11">
    <location>
        <begin position="6"/>
        <end position="93"/>
    </location>
</feature>
<dbReference type="InterPro" id="IPR036010">
    <property type="entry name" value="2Fe-2S_ferredoxin-like_sf"/>
</dbReference>
<evidence type="ECO:0000256" key="2">
    <source>
        <dbReference type="ARBA" id="ARBA00005404"/>
    </source>
</evidence>
<keyword evidence="5" id="KW-0479">Metal-binding</keyword>
<evidence type="ECO:0000256" key="3">
    <source>
        <dbReference type="ARBA" id="ARBA00022485"/>
    </source>
</evidence>
<evidence type="ECO:0000256" key="6">
    <source>
        <dbReference type="ARBA" id="ARBA00022967"/>
    </source>
</evidence>
<dbReference type="InterPro" id="IPR001041">
    <property type="entry name" value="2Fe-2S_ferredoxin-type"/>
</dbReference>
<dbReference type="CDD" id="cd00207">
    <property type="entry name" value="fer2"/>
    <property type="match status" value="1"/>
</dbReference>
<evidence type="ECO:0000256" key="10">
    <source>
        <dbReference type="ARBA" id="ARBA00034078"/>
    </source>
</evidence>
<reference evidence="14 15" key="1">
    <citation type="submission" date="2016-04" db="EMBL/GenBank/DDBJ databases">
        <title>Peptidophaga gingivicola gen. nov., sp. nov., isolated from human subgingival plaque.</title>
        <authorList>
            <person name="Beall C.J."/>
            <person name="Mokrzan E.M."/>
            <person name="Griffen A.L."/>
            <person name="Leys E.J."/>
        </authorList>
    </citation>
    <scope>NUCLEOTIDE SEQUENCE [LARGE SCALE GENOMIC DNA]</scope>
    <source>
        <strain evidence="14 15">BA112</strain>
    </source>
</reference>
<evidence type="ECO:0000313" key="14">
    <source>
        <dbReference type="EMBL" id="OAP85647.1"/>
    </source>
</evidence>
<name>A0A179B1P1_9ACTO</name>
<comment type="similarity">
    <text evidence="2">Belongs to the complex I 75 kDa subunit family.</text>
</comment>
<dbReference type="AlphaFoldDB" id="A0A179B1P1"/>
<dbReference type="GO" id="GO:0016020">
    <property type="term" value="C:membrane"/>
    <property type="evidence" value="ECO:0007669"/>
    <property type="project" value="InterPro"/>
</dbReference>
<dbReference type="Gene3D" id="3.10.20.740">
    <property type="match status" value="1"/>
</dbReference>
<dbReference type="GO" id="GO:0008137">
    <property type="term" value="F:NADH dehydrogenase (ubiquinone) activity"/>
    <property type="evidence" value="ECO:0007669"/>
    <property type="project" value="InterPro"/>
</dbReference>
<comment type="cofactor">
    <cofactor evidence="10">
        <name>[2Fe-2S] cluster</name>
        <dbReference type="ChEBI" id="CHEBI:190135"/>
    </cofactor>
</comment>
<dbReference type="Pfam" id="PF22117">
    <property type="entry name" value="Fer4_Nqo3"/>
    <property type="match status" value="1"/>
</dbReference>
<evidence type="ECO:0000259" key="11">
    <source>
        <dbReference type="PROSITE" id="PS51085"/>
    </source>
</evidence>
<protein>
    <submittedName>
        <fullName evidence="14">NADH-quinone oxidoreductase subunit G</fullName>
    </submittedName>
</protein>
<dbReference type="NCBIfam" id="NF005895">
    <property type="entry name" value="PRK07860.1"/>
    <property type="match status" value="1"/>
</dbReference>
<feature type="domain" description="4Fe-4S His(Cys)3-ligated-type" evidence="13">
    <location>
        <begin position="95"/>
        <end position="134"/>
    </location>
</feature>
<accession>A0A179B1P1</accession>
<dbReference type="SUPFAM" id="SSF54292">
    <property type="entry name" value="2Fe-2S ferredoxin-like"/>
    <property type="match status" value="1"/>
</dbReference>
<keyword evidence="4" id="KW-0001">2Fe-2S</keyword>
<keyword evidence="9" id="KW-0520">NAD</keyword>
<gene>
    <name evidence="14" type="ORF">A4H34_00060</name>
</gene>
<dbReference type="OrthoDB" id="9810782at2"/>
<dbReference type="EMBL" id="LVZK01000001">
    <property type="protein sequence ID" value="OAP85647.1"/>
    <property type="molecule type" value="Genomic_DNA"/>
</dbReference>
<dbReference type="SUPFAM" id="SSF50692">
    <property type="entry name" value="ADC-like"/>
    <property type="match status" value="1"/>
</dbReference>
<keyword evidence="8" id="KW-0411">Iron-sulfur</keyword>
<evidence type="ECO:0000259" key="13">
    <source>
        <dbReference type="PROSITE" id="PS51839"/>
    </source>
</evidence>
<keyword evidence="6" id="KW-1278">Translocase</keyword>
<evidence type="ECO:0000256" key="4">
    <source>
        <dbReference type="ARBA" id="ARBA00022714"/>
    </source>
</evidence>
<dbReference type="InterPro" id="IPR050123">
    <property type="entry name" value="Prok_molybdopt-oxidoreductase"/>
</dbReference>
<keyword evidence="3" id="KW-0004">4Fe-4S</keyword>
<dbReference type="SUPFAM" id="SSF53706">
    <property type="entry name" value="Formate dehydrogenase/DMSO reductase, domains 1-3"/>
    <property type="match status" value="1"/>
</dbReference>
<dbReference type="Pfam" id="PF10588">
    <property type="entry name" value="NADH-G_4Fe-4S_3"/>
    <property type="match status" value="1"/>
</dbReference>
<dbReference type="Pfam" id="PF00384">
    <property type="entry name" value="Molybdopterin"/>
    <property type="match status" value="1"/>
</dbReference>
<dbReference type="STRING" id="1823756.A4H34_00060"/>
<dbReference type="PROSITE" id="PS51669">
    <property type="entry name" value="4FE4S_MOW_BIS_MGD"/>
    <property type="match status" value="1"/>
</dbReference>
<dbReference type="FunFam" id="3.10.20.740:FF:000001">
    <property type="entry name" value="NADH-quinone oxidoreductase subunit G"/>
    <property type="match status" value="1"/>
</dbReference>
<dbReference type="InterPro" id="IPR006656">
    <property type="entry name" value="Mopterin_OxRdtase"/>
</dbReference>
<evidence type="ECO:0000313" key="15">
    <source>
        <dbReference type="Proteomes" id="UP000078368"/>
    </source>
</evidence>
<dbReference type="GO" id="GO:0051537">
    <property type="term" value="F:2 iron, 2 sulfur cluster binding"/>
    <property type="evidence" value="ECO:0007669"/>
    <property type="project" value="UniProtKB-KW"/>
</dbReference>
<dbReference type="PROSITE" id="PS00641">
    <property type="entry name" value="COMPLEX1_75K_1"/>
    <property type="match status" value="1"/>
</dbReference>
<dbReference type="Pfam" id="PF13510">
    <property type="entry name" value="Fer2_4"/>
    <property type="match status" value="1"/>
</dbReference>
<organism evidence="14 15">
    <name type="scientific">Peptidiphaga gingivicola</name>
    <dbReference type="NCBI Taxonomy" id="2741497"/>
    <lineage>
        <taxon>Bacteria</taxon>
        <taxon>Bacillati</taxon>
        <taxon>Actinomycetota</taxon>
        <taxon>Actinomycetes</taxon>
        <taxon>Actinomycetales</taxon>
        <taxon>Actinomycetaceae</taxon>
        <taxon>Peptidiphaga</taxon>
    </lineage>
</organism>
<evidence type="ECO:0000256" key="8">
    <source>
        <dbReference type="ARBA" id="ARBA00023014"/>
    </source>
</evidence>
<dbReference type="RefSeq" id="WP_064230648.1">
    <property type="nucleotide sequence ID" value="NZ_LVZK01000001.1"/>
</dbReference>
<dbReference type="PROSITE" id="PS00642">
    <property type="entry name" value="COMPLEX1_75K_2"/>
    <property type="match status" value="1"/>
</dbReference>
<feature type="domain" description="4Fe-4S Mo/W bis-MGD-type" evidence="12">
    <location>
        <begin position="291"/>
        <end position="347"/>
    </location>
</feature>
<dbReference type="InterPro" id="IPR054351">
    <property type="entry name" value="NADH_UbQ_OxRdtase_ferredoxin"/>
</dbReference>
<evidence type="ECO:0000256" key="9">
    <source>
        <dbReference type="ARBA" id="ARBA00023027"/>
    </source>
</evidence>
<keyword evidence="7" id="KW-0408">Iron</keyword>
<dbReference type="SMART" id="SM00929">
    <property type="entry name" value="NADH-G_4Fe-4S_3"/>
    <property type="match status" value="1"/>
</dbReference>
<dbReference type="GO" id="GO:0003954">
    <property type="term" value="F:NADH dehydrogenase activity"/>
    <property type="evidence" value="ECO:0007669"/>
    <property type="project" value="TreeGrafter"/>
</dbReference>
<evidence type="ECO:0000256" key="5">
    <source>
        <dbReference type="ARBA" id="ARBA00022723"/>
    </source>
</evidence>
<comment type="caution">
    <text evidence="14">The sequence shown here is derived from an EMBL/GenBank/DDBJ whole genome shotgun (WGS) entry which is preliminary data.</text>
</comment>
<dbReference type="Gene3D" id="3.40.228.10">
    <property type="entry name" value="Dimethylsulfoxide Reductase, domain 2"/>
    <property type="match status" value="1"/>
</dbReference>